<protein>
    <submittedName>
        <fullName evidence="2">Uncharacterized protein</fullName>
    </submittedName>
</protein>
<keyword evidence="1" id="KW-0472">Membrane</keyword>
<dbReference type="Proteomes" id="UP001187734">
    <property type="component" value="Unassembled WGS sequence"/>
</dbReference>
<keyword evidence="1" id="KW-1133">Transmembrane helix</keyword>
<keyword evidence="3" id="KW-1185">Reference proteome</keyword>
<comment type="caution">
    <text evidence="2">The sequence shown here is derived from an EMBL/GenBank/DDBJ whole genome shotgun (WGS) entry which is preliminary data.</text>
</comment>
<organism evidence="2 3">
    <name type="scientific">Fusarium torulosum</name>
    <dbReference type="NCBI Taxonomy" id="33205"/>
    <lineage>
        <taxon>Eukaryota</taxon>
        <taxon>Fungi</taxon>
        <taxon>Dikarya</taxon>
        <taxon>Ascomycota</taxon>
        <taxon>Pezizomycotina</taxon>
        <taxon>Sordariomycetes</taxon>
        <taxon>Hypocreomycetidae</taxon>
        <taxon>Hypocreales</taxon>
        <taxon>Nectriaceae</taxon>
        <taxon>Fusarium</taxon>
    </lineage>
</organism>
<feature type="transmembrane region" description="Helical" evidence="1">
    <location>
        <begin position="6"/>
        <end position="29"/>
    </location>
</feature>
<evidence type="ECO:0000313" key="3">
    <source>
        <dbReference type="Proteomes" id="UP001187734"/>
    </source>
</evidence>
<accession>A0AAE8MAV0</accession>
<dbReference type="AlphaFoldDB" id="A0AAE8MAV0"/>
<gene>
    <name evidence="2" type="ORF">FTOL_06882</name>
</gene>
<sequence length="149" mass="16855">MSSAGLVVIITVSLIGVLAIMGVLAFIYWHKHHHVNQRLIDEEDHSSFDRIGLGPPSSTVPLTDDYALMIPSRLTAALFPVCKSFPIEFLKLPAKVHINPVFKEEEKQWIDEFEVHKLNITLAIHHSEVPKDKLKSFVEQGVPLYKVHI</sequence>
<keyword evidence="1" id="KW-0812">Transmembrane</keyword>
<evidence type="ECO:0000256" key="1">
    <source>
        <dbReference type="SAM" id="Phobius"/>
    </source>
</evidence>
<reference evidence="2" key="1">
    <citation type="submission" date="2018-03" db="EMBL/GenBank/DDBJ databases">
        <authorList>
            <person name="Guldener U."/>
        </authorList>
    </citation>
    <scope>NUCLEOTIDE SEQUENCE</scope>
</reference>
<proteinExistence type="predicted"/>
<dbReference type="EMBL" id="ONZP01000231">
    <property type="protein sequence ID" value="SPJ78493.1"/>
    <property type="molecule type" value="Genomic_DNA"/>
</dbReference>
<name>A0AAE8MAV0_9HYPO</name>
<evidence type="ECO:0000313" key="2">
    <source>
        <dbReference type="EMBL" id="SPJ78493.1"/>
    </source>
</evidence>